<reference evidence="2" key="1">
    <citation type="journal article" date="2017" name="Mycologia">
        <title>Fusarium algeriense, sp. nov., a novel toxigenic crown rot pathogen of durum wheat from Algeria is nested in the Fusarium burgessii species complex.</title>
        <authorList>
            <person name="Laraba I."/>
            <person name="Keddad A."/>
            <person name="Boureghda H."/>
            <person name="Abdallah N."/>
            <person name="Vaughan M.M."/>
            <person name="Proctor R.H."/>
            <person name="Busman M."/>
            <person name="O'Donnell K."/>
        </authorList>
    </citation>
    <scope>NUCLEOTIDE SEQUENCE</scope>
    <source>
        <strain evidence="2">NRRL 25174</strain>
    </source>
</reference>
<feature type="region of interest" description="Disordered" evidence="1">
    <location>
        <begin position="264"/>
        <end position="309"/>
    </location>
</feature>
<evidence type="ECO:0000313" key="2">
    <source>
        <dbReference type="EMBL" id="KAF4336532.1"/>
    </source>
</evidence>
<feature type="compositionally biased region" description="Polar residues" evidence="1">
    <location>
        <begin position="160"/>
        <end position="190"/>
    </location>
</feature>
<proteinExistence type="predicted"/>
<dbReference type="Proteomes" id="UP000730481">
    <property type="component" value="Unassembled WGS sequence"/>
</dbReference>
<protein>
    <submittedName>
        <fullName evidence="2">Uncharacterized protein</fullName>
    </submittedName>
</protein>
<gene>
    <name evidence="2" type="ORF">FBEOM_9613</name>
</gene>
<dbReference type="AlphaFoldDB" id="A0A9P5AEM8"/>
<organism evidence="2 3">
    <name type="scientific">Fusarium beomiforme</name>
    <dbReference type="NCBI Taxonomy" id="44412"/>
    <lineage>
        <taxon>Eukaryota</taxon>
        <taxon>Fungi</taxon>
        <taxon>Dikarya</taxon>
        <taxon>Ascomycota</taxon>
        <taxon>Pezizomycotina</taxon>
        <taxon>Sordariomycetes</taxon>
        <taxon>Hypocreomycetidae</taxon>
        <taxon>Hypocreales</taxon>
        <taxon>Nectriaceae</taxon>
        <taxon>Fusarium</taxon>
        <taxon>Fusarium burgessii species complex</taxon>
    </lineage>
</organism>
<comment type="caution">
    <text evidence="2">The sequence shown here is derived from an EMBL/GenBank/DDBJ whole genome shotgun (WGS) entry which is preliminary data.</text>
</comment>
<evidence type="ECO:0000313" key="3">
    <source>
        <dbReference type="Proteomes" id="UP000730481"/>
    </source>
</evidence>
<evidence type="ECO:0000256" key="1">
    <source>
        <dbReference type="SAM" id="MobiDB-lite"/>
    </source>
</evidence>
<feature type="region of interest" description="Disordered" evidence="1">
    <location>
        <begin position="160"/>
        <end position="191"/>
    </location>
</feature>
<feature type="region of interest" description="Disordered" evidence="1">
    <location>
        <begin position="49"/>
        <end position="69"/>
    </location>
</feature>
<sequence>MSTSPTHTTPDLSFQNPMSLNSGCVDDFQLSDSLLEGLEELRRFNESHKSDATVFDQTNQGPQDQATDNNLMTTVSLPDAPEFMVAVPDYLALFTGGDFTDMLGPPLDFDPLAPSFFDFSNPFAVDVDDPEALAAFVKTGSPPTSIQGLVDSQLQAREQATKPIPTSQPAAPTIDESNTGPQPQDPQSNDAEALEGDMQALADELIAAFTPPPQAESQEGTSEQVGTGEVITIPDSPIRPVQSAMQQAPNLEAPLAQNFQSAPQMPMATPSLPPQVAMTQAASAPLAQKQRPKRRYGRKQPLSGNQLAQERDRLGGRKMLQRMCAAAQNPQQYTPQPPFSGAQLGQGIPAQNQWALPTQPYFPGANFMPAPMQTPVQYPGQVSPLFTSSTQQPMQLTGEYFGNMNGPFNGPFIQNPGASQGPQLPLSNGEMQDIWTYQQLSNPF</sequence>
<keyword evidence="3" id="KW-1185">Reference proteome</keyword>
<dbReference type="EMBL" id="PVQB02000489">
    <property type="protein sequence ID" value="KAF4336532.1"/>
    <property type="molecule type" value="Genomic_DNA"/>
</dbReference>
<accession>A0A9P5AEM8</accession>
<feature type="compositionally biased region" description="Polar residues" evidence="1">
    <location>
        <begin position="55"/>
        <end position="69"/>
    </location>
</feature>
<name>A0A9P5AEM8_9HYPO</name>
<reference evidence="2" key="2">
    <citation type="submission" date="2020-02" db="EMBL/GenBank/DDBJ databases">
        <title>Identification and distribution of gene clusters putatively required for synthesis of sphingolipid metabolism inhibitors in phylogenetically diverse species of the filamentous fungus Fusarium.</title>
        <authorList>
            <person name="Kim H.-S."/>
            <person name="Busman M."/>
            <person name="Brown D.W."/>
            <person name="Divon H."/>
            <person name="Uhlig S."/>
            <person name="Proctor R.H."/>
        </authorList>
    </citation>
    <scope>NUCLEOTIDE SEQUENCE</scope>
    <source>
        <strain evidence="2">NRRL 25174</strain>
    </source>
</reference>